<reference evidence="3 4" key="1">
    <citation type="journal article" date="2007" name="Science">
        <title>Genomic minimalism in the early diverging intestinal parasite Giardia lamblia.</title>
        <authorList>
            <person name="Morrison H.G."/>
            <person name="McArthur A.G."/>
            <person name="Gillin F.D."/>
            <person name="Aley S.B."/>
            <person name="Adam R.D."/>
            <person name="Olsen G.J."/>
            <person name="Best A.A."/>
            <person name="Cande W.Z."/>
            <person name="Chen F."/>
            <person name="Cipriano M.J."/>
            <person name="Davids B.J."/>
            <person name="Dawson S.C."/>
            <person name="Elmendorf H.G."/>
            <person name="Hehl A.B."/>
            <person name="Holder M.E."/>
            <person name="Huse S.M."/>
            <person name="Kim U.U."/>
            <person name="Lasek-Nesselquist E."/>
            <person name="Manning G."/>
            <person name="Nigam A."/>
            <person name="Nixon J.E."/>
            <person name="Palm D."/>
            <person name="Passamaneck N.E."/>
            <person name="Prabhu A."/>
            <person name="Reich C.I."/>
            <person name="Reiner D.S."/>
            <person name="Samuelson J."/>
            <person name="Svard S.G."/>
            <person name="Sogin M.L."/>
        </authorList>
    </citation>
    <scope>NUCLEOTIDE SEQUENCE [LARGE SCALE GENOMIC DNA]</scope>
    <source>
        <strain evidence="3 4">WB C6</strain>
    </source>
</reference>
<feature type="coiled-coil region" evidence="1">
    <location>
        <begin position="142"/>
        <end position="169"/>
    </location>
</feature>
<evidence type="ECO:0000256" key="2">
    <source>
        <dbReference type="SAM" id="MobiDB-lite"/>
    </source>
</evidence>
<dbReference type="AlphaFoldDB" id="A8BZ51"/>
<dbReference type="RefSeq" id="XP_001704084.1">
    <property type="nucleotide sequence ID" value="XM_001704032.1"/>
</dbReference>
<dbReference type="OMA" id="YIKDCEA"/>
<protein>
    <submittedName>
        <fullName evidence="3">Uncharacterized protein</fullName>
    </submittedName>
</protein>
<dbReference type="GeneID" id="5696940"/>
<proteinExistence type="predicted"/>
<keyword evidence="1" id="KW-0175">Coiled coil</keyword>
<dbReference type="KEGG" id="gla:GL50803_0089285"/>
<feature type="region of interest" description="Disordered" evidence="2">
    <location>
        <begin position="291"/>
        <end position="374"/>
    </location>
</feature>
<name>A8BZ51_GIAIC</name>
<dbReference type="EMBL" id="AACB03000005">
    <property type="protein sequence ID" value="KAE8301697.1"/>
    <property type="molecule type" value="Genomic_DNA"/>
</dbReference>
<dbReference type="Proteomes" id="UP000001548">
    <property type="component" value="Unassembled WGS sequence"/>
</dbReference>
<dbReference type="VEuPathDB" id="GiardiaDB:GL50803_89285"/>
<feature type="compositionally biased region" description="Basic and acidic residues" evidence="2">
    <location>
        <begin position="1"/>
        <end position="13"/>
    </location>
</feature>
<feature type="compositionally biased region" description="Basic and acidic residues" evidence="2">
    <location>
        <begin position="305"/>
        <end position="315"/>
    </location>
</feature>
<evidence type="ECO:0000313" key="4">
    <source>
        <dbReference type="Proteomes" id="UP000001548"/>
    </source>
</evidence>
<organism evidence="3 4">
    <name type="scientific">Giardia intestinalis (strain ATCC 50803 / WB clone C6)</name>
    <name type="common">Giardia lamblia</name>
    <dbReference type="NCBI Taxonomy" id="184922"/>
    <lineage>
        <taxon>Eukaryota</taxon>
        <taxon>Metamonada</taxon>
        <taxon>Diplomonadida</taxon>
        <taxon>Hexamitidae</taxon>
        <taxon>Giardiinae</taxon>
        <taxon>Giardia</taxon>
    </lineage>
</organism>
<evidence type="ECO:0000313" key="3">
    <source>
        <dbReference type="EMBL" id="KAE8301697.1"/>
    </source>
</evidence>
<sequence>MSEPKSEPSRDSELPSQNSQITGGQSSTIAKLLGKDKLKDTGPPVRQQSSRSARAKALPKEAYQGVKRSAPRLDPEVDQLLSDADALTSIGKKGSASDKSKISAHYGSKTQDSTRSAGLVYMEGTMTLDALNAELATGDEATARLREMLIAANQRIAQLEGQIKRIKDKTSIRAGEDISLLLEQTNAAKSIAVADMLKPLAPEAPASWELAQEKLKDKCRQLIQALKVEREQHDEVERTLKLENLGLTRRLKYAVLRARELEGKLKSQEKYIKDCEAAILKQHKLTEHLRSRMQRTGESQPYMEKNPRSRSEKRASSTPKTPKTSRDSAASPVVEEKTQPTADNTKKASQDTTLRQGKFKKGDDSVNLDSDSSFHLTPKKKLVESVDSFSDDFGFNPGAKKINISDLSDDFDI</sequence>
<accession>A8BZ51</accession>
<feature type="region of interest" description="Disordered" evidence="2">
    <location>
        <begin position="90"/>
        <end position="110"/>
    </location>
</feature>
<evidence type="ECO:0000256" key="1">
    <source>
        <dbReference type="SAM" id="Coils"/>
    </source>
</evidence>
<keyword evidence="4" id="KW-1185">Reference proteome</keyword>
<dbReference type="HOGENOM" id="CLU_666378_0_0_1"/>
<comment type="caution">
    <text evidence="3">The sequence shown here is derived from an EMBL/GenBank/DDBJ whole genome shotgun (WGS) entry which is preliminary data.</text>
</comment>
<feature type="compositionally biased region" description="Polar residues" evidence="2">
    <location>
        <begin position="14"/>
        <end position="29"/>
    </location>
</feature>
<feature type="coiled-coil region" evidence="1">
    <location>
        <begin position="212"/>
        <end position="278"/>
    </location>
</feature>
<feature type="compositionally biased region" description="Basic and acidic residues" evidence="2">
    <location>
        <begin position="334"/>
        <end position="349"/>
    </location>
</feature>
<feature type="region of interest" description="Disordered" evidence="2">
    <location>
        <begin position="1"/>
        <end position="75"/>
    </location>
</feature>
<gene>
    <name evidence="3" type="ORF">GL50803_0089285</name>
</gene>